<dbReference type="EMBL" id="JAGWCR010000003">
    <property type="protein sequence ID" value="MBS3648618.1"/>
    <property type="molecule type" value="Genomic_DNA"/>
</dbReference>
<comment type="caution">
    <text evidence="1">The sequence shown here is derived from an EMBL/GenBank/DDBJ whole genome shotgun (WGS) entry which is preliminary data.</text>
</comment>
<protein>
    <submittedName>
        <fullName evidence="1">Uncharacterized protein</fullName>
    </submittedName>
</protein>
<keyword evidence="2" id="KW-1185">Reference proteome</keyword>
<gene>
    <name evidence="1" type="ORF">KEU06_08245</name>
</gene>
<accession>A0A942I2E2</accession>
<evidence type="ECO:0000313" key="2">
    <source>
        <dbReference type="Proteomes" id="UP000680348"/>
    </source>
</evidence>
<evidence type="ECO:0000313" key="1">
    <source>
        <dbReference type="EMBL" id="MBS3648618.1"/>
    </source>
</evidence>
<dbReference type="Proteomes" id="UP000680348">
    <property type="component" value="Unassembled WGS sequence"/>
</dbReference>
<dbReference type="RefSeq" id="WP_188254151.1">
    <property type="nucleotide sequence ID" value="NZ_JABVCF010000003.1"/>
</dbReference>
<name>A0A942I2E2_9HYPH</name>
<reference evidence="1" key="1">
    <citation type="submission" date="2021-04" db="EMBL/GenBank/DDBJ databases">
        <title>Pseudaminobacter soli sp. nov., isolated from paddy soil contaminated by heavy metals.</title>
        <authorList>
            <person name="Zhang K."/>
        </authorList>
    </citation>
    <scope>NUCLEOTIDE SEQUENCE</scope>
    <source>
        <strain evidence="1">19-2017</strain>
    </source>
</reference>
<organism evidence="1 2">
    <name type="scientific">Pseudaminobacter soli</name>
    <name type="common">ex Zhang et al. 2022</name>
    <dbReference type="NCBI Taxonomy" id="2831468"/>
    <lineage>
        <taxon>Bacteria</taxon>
        <taxon>Pseudomonadati</taxon>
        <taxon>Pseudomonadota</taxon>
        <taxon>Alphaproteobacteria</taxon>
        <taxon>Hyphomicrobiales</taxon>
        <taxon>Phyllobacteriaceae</taxon>
        <taxon>Pseudaminobacter</taxon>
    </lineage>
</organism>
<dbReference type="AlphaFoldDB" id="A0A942I2E2"/>
<sequence>MFRAINTDAATAPGFSWTGDTNTGIWNAAADSIGFSTGGTNRLTLSTTALTSTVGYSGTTGTFSGAVTGASFSGVGTSLTALNATNLTSGTVPSARIAGAYTGFTNITGSGIADFAKFNGNDADSAAAPSFTWTSDPNTGMWAAGADQIGFTTGGVNRMTLSTSTLDLGLRLNLTSTSEAIRLDAPTTGNDPYISFYTAGTRQGYFQSQDGSATSNGLKLVNEQAATNLTLVLRNSGLASDGLGFVVGSTGYDVYHTGNDSGLAKSATSITAGNGLSGGGTLAATRTVTLGTPSSLTHATTNAVTTTSHTHDVTLATAAEIRNNTNAILGVNGVWSAAGIVTIPYAASVAIDFATLINGTMTLTGNCTLANPTGTTNGQSGFIRIIQDATGGRTLSFGTSWKFENGVTPTLTTSASALNFLFYQVYNSTTIYATIARGLA</sequence>
<proteinExistence type="predicted"/>